<evidence type="ECO:0000256" key="1">
    <source>
        <dbReference type="SAM" id="MobiDB-lite"/>
    </source>
</evidence>
<dbReference type="STRING" id="112903.SAMN04490178_11023"/>
<protein>
    <submittedName>
        <fullName evidence="2">Uncharacterized protein</fullName>
    </submittedName>
</protein>
<organism evidence="2 3">
    <name type="scientific">Propionispora vibrioides</name>
    <dbReference type="NCBI Taxonomy" id="112903"/>
    <lineage>
        <taxon>Bacteria</taxon>
        <taxon>Bacillati</taxon>
        <taxon>Bacillota</taxon>
        <taxon>Negativicutes</taxon>
        <taxon>Selenomonadales</taxon>
        <taxon>Sporomusaceae</taxon>
        <taxon>Propionispora</taxon>
    </lineage>
</organism>
<dbReference type="RefSeq" id="WP_177173530.1">
    <property type="nucleotide sequence ID" value="NZ_FODY01000010.1"/>
</dbReference>
<keyword evidence="3" id="KW-1185">Reference proteome</keyword>
<proteinExistence type="predicted"/>
<gene>
    <name evidence="2" type="ORF">SAMN04490178_11023</name>
</gene>
<sequence length="46" mass="5073">MKKLLNGVFSSISDAELVMHNIKKETMQEEPPAATELPDTDDTPAE</sequence>
<name>A0A1H8V107_9FIRM</name>
<dbReference type="Proteomes" id="UP000198847">
    <property type="component" value="Unassembled WGS sequence"/>
</dbReference>
<reference evidence="2 3" key="1">
    <citation type="submission" date="2016-10" db="EMBL/GenBank/DDBJ databases">
        <authorList>
            <person name="de Groot N.N."/>
        </authorList>
    </citation>
    <scope>NUCLEOTIDE SEQUENCE [LARGE SCALE GENOMIC DNA]</scope>
    <source>
        <strain evidence="2 3">DSM 13305</strain>
    </source>
</reference>
<feature type="region of interest" description="Disordered" evidence="1">
    <location>
        <begin position="24"/>
        <end position="46"/>
    </location>
</feature>
<dbReference type="AlphaFoldDB" id="A0A1H8V107"/>
<evidence type="ECO:0000313" key="2">
    <source>
        <dbReference type="EMBL" id="SEP09172.1"/>
    </source>
</evidence>
<dbReference type="EMBL" id="FODY01000010">
    <property type="protein sequence ID" value="SEP09172.1"/>
    <property type="molecule type" value="Genomic_DNA"/>
</dbReference>
<accession>A0A1H8V107</accession>
<evidence type="ECO:0000313" key="3">
    <source>
        <dbReference type="Proteomes" id="UP000198847"/>
    </source>
</evidence>